<name>A0A834SRK4_9FABA</name>
<organism evidence="2 3">
    <name type="scientific">Senna tora</name>
    <dbReference type="NCBI Taxonomy" id="362788"/>
    <lineage>
        <taxon>Eukaryota</taxon>
        <taxon>Viridiplantae</taxon>
        <taxon>Streptophyta</taxon>
        <taxon>Embryophyta</taxon>
        <taxon>Tracheophyta</taxon>
        <taxon>Spermatophyta</taxon>
        <taxon>Magnoliopsida</taxon>
        <taxon>eudicotyledons</taxon>
        <taxon>Gunneridae</taxon>
        <taxon>Pentapetalae</taxon>
        <taxon>rosids</taxon>
        <taxon>fabids</taxon>
        <taxon>Fabales</taxon>
        <taxon>Fabaceae</taxon>
        <taxon>Caesalpinioideae</taxon>
        <taxon>Cassia clade</taxon>
        <taxon>Senna</taxon>
    </lineage>
</organism>
<gene>
    <name evidence="2" type="ORF">G2W53_034984</name>
</gene>
<comment type="caution">
    <text evidence="2">The sequence shown here is derived from an EMBL/GenBank/DDBJ whole genome shotgun (WGS) entry which is preliminary data.</text>
</comment>
<sequence>MDSVAIGGANDVAVSEQQGVAGDIKGYGGEVPQGIDFDPEFSPLNDFRGMDISSATK</sequence>
<feature type="region of interest" description="Disordered" evidence="1">
    <location>
        <begin position="24"/>
        <end position="57"/>
    </location>
</feature>
<accession>A0A834SRK4</accession>
<evidence type="ECO:0000256" key="1">
    <source>
        <dbReference type="SAM" id="MobiDB-lite"/>
    </source>
</evidence>
<dbReference type="EMBL" id="JAAIUW010000011">
    <property type="protein sequence ID" value="KAF7808241.1"/>
    <property type="molecule type" value="Genomic_DNA"/>
</dbReference>
<reference evidence="2" key="1">
    <citation type="submission" date="2020-09" db="EMBL/GenBank/DDBJ databases">
        <title>Genome-Enabled Discovery of Anthraquinone Biosynthesis in Senna tora.</title>
        <authorList>
            <person name="Kang S.-H."/>
            <person name="Pandey R.P."/>
            <person name="Lee C.-M."/>
            <person name="Sim J.-S."/>
            <person name="Jeong J.-T."/>
            <person name="Choi B.-S."/>
            <person name="Jung M."/>
            <person name="Ginzburg D."/>
            <person name="Zhao K."/>
            <person name="Won S.Y."/>
            <person name="Oh T.-J."/>
            <person name="Yu Y."/>
            <person name="Kim N.-H."/>
            <person name="Lee O.R."/>
            <person name="Lee T.-H."/>
            <person name="Bashyal P."/>
            <person name="Kim T.-S."/>
            <person name="Lee W.-H."/>
            <person name="Kawkins C."/>
            <person name="Kim C.-K."/>
            <person name="Kim J.S."/>
            <person name="Ahn B.O."/>
            <person name="Rhee S.Y."/>
            <person name="Sohng J.K."/>
        </authorList>
    </citation>
    <scope>NUCLEOTIDE SEQUENCE</scope>
    <source>
        <tissue evidence="2">Leaf</tissue>
    </source>
</reference>
<keyword evidence="3" id="KW-1185">Reference proteome</keyword>
<proteinExistence type="predicted"/>
<dbReference type="AlphaFoldDB" id="A0A834SRK4"/>
<dbReference type="Proteomes" id="UP000634136">
    <property type="component" value="Unassembled WGS sequence"/>
</dbReference>
<evidence type="ECO:0000313" key="2">
    <source>
        <dbReference type="EMBL" id="KAF7808241.1"/>
    </source>
</evidence>
<evidence type="ECO:0000313" key="3">
    <source>
        <dbReference type="Proteomes" id="UP000634136"/>
    </source>
</evidence>
<protein>
    <submittedName>
        <fullName evidence="2">Uncharacterized protein</fullName>
    </submittedName>
</protein>